<dbReference type="Pfam" id="PF13440">
    <property type="entry name" value="Polysacc_synt_3"/>
    <property type="match status" value="1"/>
</dbReference>
<evidence type="ECO:0000256" key="5">
    <source>
        <dbReference type="ARBA" id="ARBA00022989"/>
    </source>
</evidence>
<evidence type="ECO:0000256" key="6">
    <source>
        <dbReference type="ARBA" id="ARBA00023136"/>
    </source>
</evidence>
<dbReference type="InterPro" id="IPR050833">
    <property type="entry name" value="Poly_Biosynth_Transport"/>
</dbReference>
<proteinExistence type="inferred from homology"/>
<dbReference type="Proteomes" id="UP000271624">
    <property type="component" value="Unassembled WGS sequence"/>
</dbReference>
<keyword evidence="6 7" id="KW-0472">Membrane</keyword>
<feature type="transmembrane region" description="Helical" evidence="7">
    <location>
        <begin position="376"/>
        <end position="398"/>
    </location>
</feature>
<evidence type="ECO:0000313" key="9">
    <source>
        <dbReference type="Proteomes" id="UP000271624"/>
    </source>
</evidence>
<comment type="subcellular location">
    <subcellularLocation>
        <location evidence="1">Cell membrane</location>
        <topology evidence="1">Multi-pass membrane protein</topology>
    </subcellularLocation>
</comment>
<comment type="caution">
    <text evidence="8">The sequence shown here is derived from an EMBL/GenBank/DDBJ whole genome shotgun (WGS) entry which is preliminary data.</text>
</comment>
<evidence type="ECO:0000313" key="8">
    <source>
        <dbReference type="EMBL" id="RUT07536.1"/>
    </source>
</evidence>
<feature type="transmembrane region" description="Helical" evidence="7">
    <location>
        <begin position="142"/>
        <end position="161"/>
    </location>
</feature>
<feature type="transmembrane region" description="Helical" evidence="7">
    <location>
        <begin position="245"/>
        <end position="268"/>
    </location>
</feature>
<keyword evidence="4 7" id="KW-0812">Transmembrane</keyword>
<dbReference type="PANTHER" id="PTHR30250">
    <property type="entry name" value="PST FAMILY PREDICTED COLANIC ACID TRANSPORTER"/>
    <property type="match status" value="1"/>
</dbReference>
<feature type="transmembrane region" description="Helical" evidence="7">
    <location>
        <begin position="353"/>
        <end position="370"/>
    </location>
</feature>
<comment type="similarity">
    <text evidence="2">Belongs to the polysaccharide synthase family.</text>
</comment>
<feature type="transmembrane region" description="Helical" evidence="7">
    <location>
        <begin position="109"/>
        <end position="130"/>
    </location>
</feature>
<feature type="transmembrane region" description="Helical" evidence="7">
    <location>
        <begin position="39"/>
        <end position="56"/>
    </location>
</feature>
<feature type="transmembrane region" description="Helical" evidence="7">
    <location>
        <begin position="167"/>
        <end position="185"/>
    </location>
</feature>
<dbReference type="AlphaFoldDB" id="A0A3S1CS31"/>
<feature type="transmembrane region" description="Helical" evidence="7">
    <location>
        <begin position="206"/>
        <end position="225"/>
    </location>
</feature>
<accession>A0A3S1CS31</accession>
<reference evidence="8" key="1">
    <citation type="submission" date="2018-12" db="EMBL/GenBank/DDBJ databases">
        <authorList>
            <person name="Will S."/>
            <person name="Neumann-Schaal M."/>
            <person name="Henke P."/>
        </authorList>
    </citation>
    <scope>NUCLEOTIDE SEQUENCE</scope>
    <source>
        <strain evidence="8">PCC 7102</strain>
    </source>
</reference>
<dbReference type="RefSeq" id="WP_127080435.1">
    <property type="nucleotide sequence ID" value="NZ_RSCL01000004.1"/>
</dbReference>
<dbReference type="PANTHER" id="PTHR30250:SF10">
    <property type="entry name" value="LIPOPOLYSACCHARIDE BIOSYNTHESIS PROTEIN WZXC"/>
    <property type="match status" value="1"/>
</dbReference>
<evidence type="ECO:0000256" key="1">
    <source>
        <dbReference type="ARBA" id="ARBA00004651"/>
    </source>
</evidence>
<gene>
    <name evidence="8" type="ORF">DSM106972_017960</name>
</gene>
<feature type="transmembrane region" description="Helical" evidence="7">
    <location>
        <begin position="309"/>
        <end position="332"/>
    </location>
</feature>
<dbReference type="GO" id="GO:0005886">
    <property type="term" value="C:plasma membrane"/>
    <property type="evidence" value="ECO:0007669"/>
    <property type="project" value="UniProtKB-SubCell"/>
</dbReference>
<name>A0A3S1CS31_9CYAN</name>
<feature type="transmembrane region" description="Helical" evidence="7">
    <location>
        <begin position="77"/>
        <end position="97"/>
    </location>
</feature>
<evidence type="ECO:0000256" key="7">
    <source>
        <dbReference type="SAM" id="Phobius"/>
    </source>
</evidence>
<dbReference type="EMBL" id="RSCL01000004">
    <property type="protein sequence ID" value="RUT07536.1"/>
    <property type="molecule type" value="Genomic_DNA"/>
</dbReference>
<feature type="transmembrane region" description="Helical" evidence="7">
    <location>
        <begin position="280"/>
        <end position="303"/>
    </location>
</feature>
<evidence type="ECO:0000256" key="2">
    <source>
        <dbReference type="ARBA" id="ARBA00007430"/>
    </source>
</evidence>
<feature type="transmembrane region" description="Helical" evidence="7">
    <location>
        <begin position="434"/>
        <end position="452"/>
    </location>
</feature>
<feature type="transmembrane region" description="Helical" evidence="7">
    <location>
        <begin position="410"/>
        <end position="428"/>
    </location>
</feature>
<keyword evidence="5 7" id="KW-1133">Transmembrane helix</keyword>
<dbReference type="OrthoDB" id="9770347at2"/>
<evidence type="ECO:0000256" key="3">
    <source>
        <dbReference type="ARBA" id="ARBA00022475"/>
    </source>
</evidence>
<keyword evidence="9" id="KW-1185">Reference proteome</keyword>
<evidence type="ECO:0000256" key="4">
    <source>
        <dbReference type="ARBA" id="ARBA00022692"/>
    </source>
</evidence>
<keyword evidence="3" id="KW-1003">Cell membrane</keyword>
<reference evidence="8" key="2">
    <citation type="journal article" date="2019" name="Genome Biol. Evol.">
        <title>Day and night: Metabolic profiles and evolutionary relationships of six axenic non-marine cyanobacteria.</title>
        <authorList>
            <person name="Will S.E."/>
            <person name="Henke P."/>
            <person name="Boedeker C."/>
            <person name="Huang S."/>
            <person name="Brinkmann H."/>
            <person name="Rohde M."/>
            <person name="Jarek M."/>
            <person name="Friedl T."/>
            <person name="Seufert S."/>
            <person name="Schumacher M."/>
            <person name="Overmann J."/>
            <person name="Neumann-Schaal M."/>
            <person name="Petersen J."/>
        </authorList>
    </citation>
    <scope>NUCLEOTIDE SEQUENCE [LARGE SCALE GENOMIC DNA]</scope>
    <source>
        <strain evidence="8">PCC 7102</strain>
    </source>
</reference>
<protein>
    <submittedName>
        <fullName evidence="8">Polysaccharide transporter</fullName>
    </submittedName>
</protein>
<sequence>MNNNLIKNGFWSTYGAVVTRLLAMVSNLLLAKLLLPSEFGVIGVAYIFWSFVNLFTQSTASDFIVCKGIEDKRYLNTTFTISFWIGLALAFGLIAVSPLMAQFFNIPNLLWILMVFAINLLLSFVQSVYSGVLLKRMQYKELANISCITSLLRVFCTVGSALIGFSYWSFVIGDAAFWIAGYILLRQAAKINISFQIDSKVKKEVLSFYIGAISSGFGYFVNANADNFVVGKLLGETSLGFYSFAYQLSMAVTTILTQAIAQISISVYSQLADDKQQENALALTIEEISFLAAPLYALFYLVVDKYTMVWIFGAKWLPSLAVMPGLLFFAYFRLVNGPLTTMLYAKGYPSANAKANLVIAPIAVLSFIIGAEHNNIVGVSIAVAVVLGVIWTLYLWWSACSQLKWSMMKFLAPSIKAASATIIGILICLNVNEFLQPLIFICIYLIFMRCFAKRIFNKYQYQFNHLTNQIIRE</sequence>
<organism evidence="8 9">
    <name type="scientific">Dulcicalothrix desertica PCC 7102</name>
    <dbReference type="NCBI Taxonomy" id="232991"/>
    <lineage>
        <taxon>Bacteria</taxon>
        <taxon>Bacillati</taxon>
        <taxon>Cyanobacteriota</taxon>
        <taxon>Cyanophyceae</taxon>
        <taxon>Nostocales</taxon>
        <taxon>Calotrichaceae</taxon>
        <taxon>Dulcicalothrix</taxon>
    </lineage>
</organism>